<accession>A0A135S232</accession>
<keyword evidence="3" id="KW-1185">Reference proteome</keyword>
<evidence type="ECO:0000256" key="1">
    <source>
        <dbReference type="SAM" id="MobiDB-lite"/>
    </source>
</evidence>
<feature type="region of interest" description="Disordered" evidence="1">
    <location>
        <begin position="1"/>
        <end position="45"/>
    </location>
</feature>
<feature type="compositionally biased region" description="Low complexity" evidence="1">
    <location>
        <begin position="1"/>
        <end position="10"/>
    </location>
</feature>
<dbReference type="AlphaFoldDB" id="A0A135S232"/>
<gene>
    <name evidence="2" type="ORF">CNYM01_13734</name>
</gene>
<dbReference type="EMBL" id="JEMN01001674">
    <property type="protein sequence ID" value="KXH29965.1"/>
    <property type="molecule type" value="Genomic_DNA"/>
</dbReference>
<reference evidence="2 3" key="1">
    <citation type="submission" date="2014-02" db="EMBL/GenBank/DDBJ databases">
        <title>The genome sequence of Colletotrichum nymphaeae SA-01.</title>
        <authorList>
            <person name="Baroncelli R."/>
            <person name="Thon M.R."/>
        </authorList>
    </citation>
    <scope>NUCLEOTIDE SEQUENCE [LARGE SCALE GENOMIC DNA]</scope>
    <source>
        <strain evidence="2 3">SA-01</strain>
    </source>
</reference>
<protein>
    <submittedName>
        <fullName evidence="2">Uncharacterized protein</fullName>
    </submittedName>
</protein>
<dbReference type="Proteomes" id="UP000070054">
    <property type="component" value="Unassembled WGS sequence"/>
</dbReference>
<name>A0A135S232_9PEZI</name>
<sequence>MQRPPAVRPSRPSRHPTEFLTASLLPPPSDSRAPSPTSSNPGPTCAGRPCRFGLGVSETTPVQCHARAVIGGVTLERNTSTAVRVRQSRLKAQATQGGYVPRQIVAEVLNLPKTSCSGGLRVDENRLLSSLLGRMRQRLRPQRRDPGGLSPILSHSCGMPFNASTFTPPLRPFPLSRWDGRAFPFVQQGFQGVVRALLSICHPIADRRPRLFSQLIDDSSDHPLQGFSCPAVPASGPLAPVGYRPGLLRSLPHQVAPRYSQSQSQRKRTRQRRRTYYGTSHTWGLPSPRRLFILPSRPTRAATSRIRTWLWWLVIRVLLWWLGRPC</sequence>
<evidence type="ECO:0000313" key="3">
    <source>
        <dbReference type="Proteomes" id="UP000070054"/>
    </source>
</evidence>
<feature type="region of interest" description="Disordered" evidence="1">
    <location>
        <begin position="255"/>
        <end position="275"/>
    </location>
</feature>
<evidence type="ECO:0000313" key="2">
    <source>
        <dbReference type="EMBL" id="KXH29965.1"/>
    </source>
</evidence>
<proteinExistence type="predicted"/>
<feature type="compositionally biased region" description="Polar residues" evidence="1">
    <location>
        <begin position="32"/>
        <end position="42"/>
    </location>
</feature>
<dbReference type="OrthoDB" id="4851327at2759"/>
<organism evidence="2 3">
    <name type="scientific">Colletotrichum nymphaeae SA-01</name>
    <dbReference type="NCBI Taxonomy" id="1460502"/>
    <lineage>
        <taxon>Eukaryota</taxon>
        <taxon>Fungi</taxon>
        <taxon>Dikarya</taxon>
        <taxon>Ascomycota</taxon>
        <taxon>Pezizomycotina</taxon>
        <taxon>Sordariomycetes</taxon>
        <taxon>Hypocreomycetidae</taxon>
        <taxon>Glomerellales</taxon>
        <taxon>Glomerellaceae</taxon>
        <taxon>Colletotrichum</taxon>
        <taxon>Colletotrichum acutatum species complex</taxon>
    </lineage>
</organism>
<feature type="compositionally biased region" description="Basic residues" evidence="1">
    <location>
        <begin position="265"/>
        <end position="275"/>
    </location>
</feature>
<comment type="caution">
    <text evidence="2">The sequence shown here is derived from an EMBL/GenBank/DDBJ whole genome shotgun (WGS) entry which is preliminary data.</text>
</comment>